<dbReference type="InterPro" id="IPR035956">
    <property type="entry name" value="RimP_N_sf"/>
</dbReference>
<dbReference type="RefSeq" id="WP_119929305.1">
    <property type="nucleotide sequence ID" value="NZ_QZEY01000012.1"/>
</dbReference>
<name>A0A3A4AHW7_9ACTN</name>
<dbReference type="Pfam" id="PF17384">
    <property type="entry name" value="DUF150_C"/>
    <property type="match status" value="1"/>
</dbReference>
<dbReference type="GO" id="GO:0000028">
    <property type="term" value="P:ribosomal small subunit assembly"/>
    <property type="evidence" value="ECO:0007669"/>
    <property type="project" value="TreeGrafter"/>
</dbReference>
<comment type="caution">
    <text evidence="6">The sequence shown here is derived from an EMBL/GenBank/DDBJ whole genome shotgun (WGS) entry which is preliminary data.</text>
</comment>
<dbReference type="InterPro" id="IPR028989">
    <property type="entry name" value="RimP_N"/>
</dbReference>
<comment type="function">
    <text evidence="3">Required for maturation of 30S ribosomal subunits.</text>
</comment>
<accession>A0A3A4AHW7</accession>
<dbReference type="HAMAP" id="MF_01077">
    <property type="entry name" value="RimP"/>
    <property type="match status" value="1"/>
</dbReference>
<dbReference type="PANTHER" id="PTHR33867:SF1">
    <property type="entry name" value="RIBOSOME MATURATION FACTOR RIMP"/>
    <property type="match status" value="1"/>
</dbReference>
<dbReference type="GO" id="GO:0005829">
    <property type="term" value="C:cytosol"/>
    <property type="evidence" value="ECO:0007669"/>
    <property type="project" value="TreeGrafter"/>
</dbReference>
<gene>
    <name evidence="3 6" type="primary">rimP</name>
    <name evidence="6" type="ORF">D5H75_26715</name>
</gene>
<evidence type="ECO:0000259" key="4">
    <source>
        <dbReference type="Pfam" id="PF02576"/>
    </source>
</evidence>
<dbReference type="InterPro" id="IPR028998">
    <property type="entry name" value="RimP_C"/>
</dbReference>
<dbReference type="PANTHER" id="PTHR33867">
    <property type="entry name" value="RIBOSOME MATURATION FACTOR RIMP"/>
    <property type="match status" value="1"/>
</dbReference>
<evidence type="ECO:0000313" key="6">
    <source>
        <dbReference type="EMBL" id="RJL26574.1"/>
    </source>
</evidence>
<comment type="subcellular location">
    <subcellularLocation>
        <location evidence="3">Cytoplasm</location>
    </subcellularLocation>
</comment>
<dbReference type="SUPFAM" id="SSF75420">
    <property type="entry name" value="YhbC-like, N-terminal domain"/>
    <property type="match status" value="1"/>
</dbReference>
<proteinExistence type="inferred from homology"/>
<dbReference type="Gene3D" id="3.30.300.70">
    <property type="entry name" value="RimP-like superfamily, N-terminal"/>
    <property type="match status" value="1"/>
</dbReference>
<feature type="domain" description="Ribosome maturation factor RimP N-terminal" evidence="4">
    <location>
        <begin position="13"/>
        <end position="86"/>
    </location>
</feature>
<sequence>MGEDARRDRLVQLLEPIVAAEGLDLEDVSVSPAGKRRMLRVIVDADGGVSLDAVAEVSQSVSAALDESDVMGGAAYVLEVTSPGIDRPLTEPRHWRRARGRLVQAQLKDGTSVEGRVLSADDAGVSLDVGGTPRDIAHADLARGRVQIEFRRLADGDEDDVADGDEG</sequence>
<dbReference type="OrthoDB" id="9805006at2"/>
<reference evidence="6 7" key="1">
    <citation type="submission" date="2018-09" db="EMBL/GenBank/DDBJ databases">
        <title>YIM 75507 draft genome.</title>
        <authorList>
            <person name="Tang S."/>
            <person name="Feng Y."/>
        </authorList>
    </citation>
    <scope>NUCLEOTIDE SEQUENCE [LARGE SCALE GENOMIC DNA]</scope>
    <source>
        <strain evidence="6 7">YIM 75507</strain>
    </source>
</reference>
<evidence type="ECO:0000256" key="2">
    <source>
        <dbReference type="ARBA" id="ARBA00022517"/>
    </source>
</evidence>
<dbReference type="EMBL" id="QZEY01000012">
    <property type="protein sequence ID" value="RJL26574.1"/>
    <property type="molecule type" value="Genomic_DNA"/>
</dbReference>
<dbReference type="NCBIfam" id="NF000930">
    <property type="entry name" value="PRK00092.2-2"/>
    <property type="match status" value="1"/>
</dbReference>
<keyword evidence="1 3" id="KW-0963">Cytoplasm</keyword>
<dbReference type="CDD" id="cd01734">
    <property type="entry name" value="YlxS_C"/>
    <property type="match status" value="1"/>
</dbReference>
<evidence type="ECO:0000313" key="7">
    <source>
        <dbReference type="Proteomes" id="UP000265768"/>
    </source>
</evidence>
<evidence type="ECO:0000259" key="5">
    <source>
        <dbReference type="Pfam" id="PF17384"/>
    </source>
</evidence>
<keyword evidence="2 3" id="KW-0690">Ribosome biogenesis</keyword>
<dbReference type="Proteomes" id="UP000265768">
    <property type="component" value="Unassembled WGS sequence"/>
</dbReference>
<dbReference type="InterPro" id="IPR003728">
    <property type="entry name" value="Ribosome_maturation_RimP"/>
</dbReference>
<dbReference type="Pfam" id="PF02576">
    <property type="entry name" value="RimP_N"/>
    <property type="match status" value="1"/>
</dbReference>
<keyword evidence="7" id="KW-1185">Reference proteome</keyword>
<protein>
    <recommendedName>
        <fullName evidence="3">Ribosome maturation factor RimP</fullName>
    </recommendedName>
</protein>
<evidence type="ECO:0000256" key="1">
    <source>
        <dbReference type="ARBA" id="ARBA00022490"/>
    </source>
</evidence>
<evidence type="ECO:0000256" key="3">
    <source>
        <dbReference type="HAMAP-Rule" id="MF_01077"/>
    </source>
</evidence>
<feature type="domain" description="Ribosome maturation factor RimP C-terminal" evidence="5">
    <location>
        <begin position="89"/>
        <end position="150"/>
    </location>
</feature>
<dbReference type="AlphaFoldDB" id="A0A3A4AHW7"/>
<comment type="similarity">
    <text evidence="3">Belongs to the RimP family.</text>
</comment>
<dbReference type="GO" id="GO:0006412">
    <property type="term" value="P:translation"/>
    <property type="evidence" value="ECO:0007669"/>
    <property type="project" value="TreeGrafter"/>
</dbReference>
<organism evidence="6 7">
    <name type="scientific">Bailinhaonella thermotolerans</name>
    <dbReference type="NCBI Taxonomy" id="1070861"/>
    <lineage>
        <taxon>Bacteria</taxon>
        <taxon>Bacillati</taxon>
        <taxon>Actinomycetota</taxon>
        <taxon>Actinomycetes</taxon>
        <taxon>Streptosporangiales</taxon>
        <taxon>Streptosporangiaceae</taxon>
        <taxon>Bailinhaonella</taxon>
    </lineage>
</organism>